<evidence type="ECO:0000256" key="2">
    <source>
        <dbReference type="ARBA" id="ARBA00022723"/>
    </source>
</evidence>
<dbReference type="InterPro" id="IPR001781">
    <property type="entry name" value="Znf_LIM"/>
</dbReference>
<evidence type="ECO:0000256" key="4">
    <source>
        <dbReference type="ARBA" id="ARBA00022771"/>
    </source>
</evidence>
<dbReference type="CDD" id="cd09425">
    <property type="entry name" value="LIM4_LIMPETin"/>
    <property type="match status" value="1"/>
</dbReference>
<dbReference type="CDD" id="cd09341">
    <property type="entry name" value="LIM2_Testin_like"/>
    <property type="match status" value="1"/>
</dbReference>
<evidence type="ECO:0000313" key="11">
    <source>
        <dbReference type="WBParaSite" id="SMRG1_1430.1"/>
    </source>
</evidence>
<dbReference type="Gene3D" id="2.10.110.10">
    <property type="entry name" value="Cysteine Rich Protein"/>
    <property type="match status" value="6"/>
</dbReference>
<dbReference type="Pfam" id="PF00412">
    <property type="entry name" value="LIM"/>
    <property type="match status" value="5"/>
</dbReference>
<dbReference type="CDD" id="cd09347">
    <property type="entry name" value="LIM4_FHL"/>
    <property type="match status" value="1"/>
</dbReference>
<dbReference type="Pfam" id="PF25076">
    <property type="entry name" value="LIM_FHL2-3_N"/>
    <property type="match status" value="1"/>
</dbReference>
<dbReference type="InterPro" id="IPR056807">
    <property type="entry name" value="LIM_FHL1/2/3/5_N"/>
</dbReference>
<feature type="domain" description="LIM zinc-binding" evidence="9">
    <location>
        <begin position="496"/>
        <end position="553"/>
    </location>
</feature>
<dbReference type="FunFam" id="2.10.110.10:FF:000081">
    <property type="entry name" value="Uncharacterized protein, isoform A"/>
    <property type="match status" value="1"/>
</dbReference>
<evidence type="ECO:0000256" key="5">
    <source>
        <dbReference type="ARBA" id="ARBA00022833"/>
    </source>
</evidence>
<dbReference type="CDD" id="cd09430">
    <property type="entry name" value="LIM5_LIMPETin"/>
    <property type="match status" value="1"/>
</dbReference>
<dbReference type="Pfam" id="PF06297">
    <property type="entry name" value="PET"/>
    <property type="match status" value="1"/>
</dbReference>
<dbReference type="PROSITE" id="PS50023">
    <property type="entry name" value="LIM_DOMAIN_2"/>
    <property type="match status" value="4"/>
</dbReference>
<evidence type="ECO:0000313" key="12">
    <source>
        <dbReference type="WBParaSite" id="SMRG1_1430.2"/>
    </source>
</evidence>
<name>A0AA84Z6F5_9TREM</name>
<dbReference type="PROSITE" id="PS00478">
    <property type="entry name" value="LIM_DOMAIN_1"/>
    <property type="match status" value="3"/>
</dbReference>
<dbReference type="GO" id="GO:0030018">
    <property type="term" value="C:Z disc"/>
    <property type="evidence" value="ECO:0007669"/>
    <property type="project" value="TreeGrafter"/>
</dbReference>
<keyword evidence="4" id="KW-0863">Zinc-finger</keyword>
<keyword evidence="5 8" id="KW-0862">Zinc</keyword>
<keyword evidence="7" id="KW-0539">Nucleus</keyword>
<organism evidence="10 11">
    <name type="scientific">Schistosoma margrebowiei</name>
    <dbReference type="NCBI Taxonomy" id="48269"/>
    <lineage>
        <taxon>Eukaryota</taxon>
        <taxon>Metazoa</taxon>
        <taxon>Spiralia</taxon>
        <taxon>Lophotrochozoa</taxon>
        <taxon>Platyhelminthes</taxon>
        <taxon>Trematoda</taxon>
        <taxon>Digenea</taxon>
        <taxon>Strigeidida</taxon>
        <taxon>Schistosomatoidea</taxon>
        <taxon>Schistosomatidae</taxon>
        <taxon>Schistosoma</taxon>
    </lineage>
</organism>
<dbReference type="AlphaFoldDB" id="A0AA84Z6F5"/>
<feature type="domain" description="LIM zinc-binding" evidence="9">
    <location>
        <begin position="314"/>
        <end position="375"/>
    </location>
</feature>
<reference evidence="11 12" key="1">
    <citation type="submission" date="2023-11" db="UniProtKB">
        <authorList>
            <consortium name="WormBaseParasite"/>
        </authorList>
    </citation>
    <scope>IDENTIFICATION</scope>
</reference>
<keyword evidence="6 8" id="KW-0440">LIM domain</keyword>
<dbReference type="FunFam" id="2.10.110.10:FF:000005">
    <property type="entry name" value="Testin isoform 1"/>
    <property type="match status" value="1"/>
</dbReference>
<keyword evidence="3" id="KW-0677">Repeat</keyword>
<accession>A0AA84Z6F5</accession>
<dbReference type="PANTHER" id="PTHR24205">
    <property type="entry name" value="FOUR AND A HALF LIM DOMAINS PROTEIN"/>
    <property type="match status" value="1"/>
</dbReference>
<evidence type="ECO:0000259" key="9">
    <source>
        <dbReference type="PROSITE" id="PS50023"/>
    </source>
</evidence>
<dbReference type="PANTHER" id="PTHR24205:SF4">
    <property type="entry name" value="PROTEIN ESPINAS"/>
    <property type="match status" value="1"/>
</dbReference>
<evidence type="ECO:0000256" key="8">
    <source>
        <dbReference type="PROSITE-ProRule" id="PRU00125"/>
    </source>
</evidence>
<evidence type="ECO:0000256" key="6">
    <source>
        <dbReference type="ARBA" id="ARBA00023038"/>
    </source>
</evidence>
<dbReference type="CDD" id="cd09343">
    <property type="entry name" value="LIM1_FHL"/>
    <property type="match status" value="1"/>
</dbReference>
<feature type="domain" description="LIM zinc-binding" evidence="9">
    <location>
        <begin position="177"/>
        <end position="254"/>
    </location>
</feature>
<dbReference type="GO" id="GO:0008270">
    <property type="term" value="F:zinc ion binding"/>
    <property type="evidence" value="ECO:0007669"/>
    <property type="project" value="UniProtKB-KW"/>
</dbReference>
<dbReference type="FunFam" id="2.10.110.10:FF:000013">
    <property type="entry name" value="Four and a half LIM domains 1"/>
    <property type="match status" value="1"/>
</dbReference>
<keyword evidence="2 8" id="KW-0479">Metal-binding</keyword>
<dbReference type="WBParaSite" id="SMRG1_1430.1">
    <property type="protein sequence ID" value="SMRG1_1430.1"/>
    <property type="gene ID" value="SMRG1_1430"/>
</dbReference>
<dbReference type="Proteomes" id="UP000050790">
    <property type="component" value="Unassembled WGS sequence"/>
</dbReference>
<sequence>MAYDQDNTKACLKCGSKCPGFMKHSWRMLCTQCHCAYYEHDIDDFTNQSILDQLDLNQSSFYNEYMDAQNLAKQFGLNWLPIGVKLNEVNSFLDSLPKDELPRGEVADHIRRQRLRKQIPLQDRKPAVTIMELWRQSKDSNPNLIKELSEANRFKKFRNFDCLGIGLVEHMNDKDGQPCTNCSNIINFDDFCIRIKPEHSLLEELFNMPLYRTPAWHLNCFRCTICNENLVDYIYAWLNNRPYCLRDYGQSVSPRCVACDHLIFSEEYTEAMNQEHHFGHFACHSCDASLTGQRYILRDDEPHCLACYEAKFANTCEQCKEKIGCDSKDLSFKERHWHEKCFICSACTTALADRPFATKEEQLYCSDCYDERFAARCDGCQGIFKAGMRKYEYRGQQWHEECFLCVECKQPIGAKSFIPRENQVVCVPCYEAKYAQRCTKCSEVIRRGGVTYKGNPWHKECFTCTSCSKQLAGLKFTSKDEQPYCADCYGELFAKKCTKCTKPITGFGGCKFISFEDRHWHSECFLCAKCNCNLVGRGFVTSDDMIMCSECGR</sequence>
<proteinExistence type="predicted"/>
<feature type="domain" description="LIM zinc-binding" evidence="9">
    <location>
        <begin position="436"/>
        <end position="495"/>
    </location>
</feature>
<evidence type="ECO:0000313" key="10">
    <source>
        <dbReference type="Proteomes" id="UP000050790"/>
    </source>
</evidence>
<evidence type="ECO:0000256" key="1">
    <source>
        <dbReference type="ARBA" id="ARBA00004123"/>
    </source>
</evidence>
<evidence type="ECO:0000256" key="7">
    <source>
        <dbReference type="ARBA" id="ARBA00023242"/>
    </source>
</evidence>
<dbReference type="GO" id="GO:0005634">
    <property type="term" value="C:nucleus"/>
    <property type="evidence" value="ECO:0007669"/>
    <property type="project" value="UniProtKB-SubCell"/>
</dbReference>
<dbReference type="SMART" id="SM00132">
    <property type="entry name" value="LIM"/>
    <property type="match status" value="6"/>
</dbReference>
<protein>
    <recommendedName>
        <fullName evidence="9">LIM zinc-binding domain-containing protein</fullName>
    </recommendedName>
</protein>
<dbReference type="FunFam" id="2.10.110.10:FF:000066">
    <property type="entry name" value="Four and a half LIM domains protein"/>
    <property type="match status" value="1"/>
</dbReference>
<comment type="subcellular location">
    <subcellularLocation>
        <location evidence="1">Nucleus</location>
    </subcellularLocation>
</comment>
<dbReference type="SUPFAM" id="SSF57716">
    <property type="entry name" value="Glucocorticoid receptor-like (DNA-binding domain)"/>
    <property type="match status" value="6"/>
</dbReference>
<dbReference type="InterPro" id="IPR010442">
    <property type="entry name" value="PET_domain"/>
</dbReference>
<dbReference type="GO" id="GO:0003712">
    <property type="term" value="F:transcription coregulator activity"/>
    <property type="evidence" value="ECO:0007669"/>
    <property type="project" value="TreeGrafter"/>
</dbReference>
<dbReference type="WBParaSite" id="SMRG1_1430.2">
    <property type="protein sequence ID" value="SMRG1_1430.2"/>
    <property type="gene ID" value="SMRG1_1430"/>
</dbReference>
<evidence type="ECO:0000256" key="3">
    <source>
        <dbReference type="ARBA" id="ARBA00022737"/>
    </source>
</evidence>
<dbReference type="FunFam" id="2.10.110.10:FF:000070">
    <property type="entry name" value="Four and a half LIM domains 3"/>
    <property type="match status" value="1"/>
</dbReference>